<dbReference type="InParanoid" id="A0A0C3BEJ7"/>
<gene>
    <name evidence="11" type="ORF">PILCRDRAFT_827033</name>
</gene>
<dbReference type="FunFam" id="1.20.1250.20:FF:000078">
    <property type="entry name" value="MFS maltose transporter, putative"/>
    <property type="match status" value="1"/>
</dbReference>
<dbReference type="NCBIfam" id="TIGR00879">
    <property type="entry name" value="SP"/>
    <property type="match status" value="1"/>
</dbReference>
<dbReference type="Proteomes" id="UP000054166">
    <property type="component" value="Unassembled WGS sequence"/>
</dbReference>
<feature type="transmembrane region" description="Helical" evidence="9">
    <location>
        <begin position="197"/>
        <end position="216"/>
    </location>
</feature>
<evidence type="ECO:0000256" key="3">
    <source>
        <dbReference type="ARBA" id="ARBA00022448"/>
    </source>
</evidence>
<dbReference type="InterPro" id="IPR005828">
    <property type="entry name" value="MFS_sugar_transport-like"/>
</dbReference>
<reference evidence="11 12" key="1">
    <citation type="submission" date="2014-04" db="EMBL/GenBank/DDBJ databases">
        <authorList>
            <consortium name="DOE Joint Genome Institute"/>
            <person name="Kuo A."/>
            <person name="Tarkka M."/>
            <person name="Buscot F."/>
            <person name="Kohler A."/>
            <person name="Nagy L.G."/>
            <person name="Floudas D."/>
            <person name="Copeland A."/>
            <person name="Barry K.W."/>
            <person name="Cichocki N."/>
            <person name="Veneault-Fourrey C."/>
            <person name="LaButti K."/>
            <person name="Lindquist E.A."/>
            <person name="Lipzen A."/>
            <person name="Lundell T."/>
            <person name="Morin E."/>
            <person name="Murat C."/>
            <person name="Sun H."/>
            <person name="Tunlid A."/>
            <person name="Henrissat B."/>
            <person name="Grigoriev I.V."/>
            <person name="Hibbett D.S."/>
            <person name="Martin F."/>
            <person name="Nordberg H.P."/>
            <person name="Cantor M.N."/>
            <person name="Hua S.X."/>
        </authorList>
    </citation>
    <scope>NUCLEOTIDE SEQUENCE [LARGE SCALE GENOMIC DNA]</scope>
    <source>
        <strain evidence="11 12">F 1598</strain>
    </source>
</reference>
<dbReference type="EMBL" id="KN833043">
    <property type="protein sequence ID" value="KIM75742.1"/>
    <property type="molecule type" value="Genomic_DNA"/>
</dbReference>
<protein>
    <recommendedName>
        <fullName evidence="10">Major facilitator superfamily (MFS) profile domain-containing protein</fullName>
    </recommendedName>
</protein>
<feature type="transmembrane region" description="Helical" evidence="9">
    <location>
        <begin position="385"/>
        <end position="407"/>
    </location>
</feature>
<dbReference type="PROSITE" id="PS00217">
    <property type="entry name" value="SUGAR_TRANSPORT_2"/>
    <property type="match status" value="1"/>
</dbReference>
<evidence type="ECO:0000313" key="11">
    <source>
        <dbReference type="EMBL" id="KIM75742.1"/>
    </source>
</evidence>
<dbReference type="InterPro" id="IPR036259">
    <property type="entry name" value="MFS_trans_sf"/>
</dbReference>
<dbReference type="Pfam" id="PF00083">
    <property type="entry name" value="Sugar_tr"/>
    <property type="match status" value="1"/>
</dbReference>
<organism evidence="11 12">
    <name type="scientific">Piloderma croceum (strain F 1598)</name>
    <dbReference type="NCBI Taxonomy" id="765440"/>
    <lineage>
        <taxon>Eukaryota</taxon>
        <taxon>Fungi</taxon>
        <taxon>Dikarya</taxon>
        <taxon>Basidiomycota</taxon>
        <taxon>Agaricomycotina</taxon>
        <taxon>Agaricomycetes</taxon>
        <taxon>Agaricomycetidae</taxon>
        <taxon>Atheliales</taxon>
        <taxon>Atheliaceae</taxon>
        <taxon>Piloderma</taxon>
    </lineage>
</organism>
<reference evidence="12" key="2">
    <citation type="submission" date="2015-01" db="EMBL/GenBank/DDBJ databases">
        <title>Evolutionary Origins and Diversification of the Mycorrhizal Mutualists.</title>
        <authorList>
            <consortium name="DOE Joint Genome Institute"/>
            <consortium name="Mycorrhizal Genomics Consortium"/>
            <person name="Kohler A."/>
            <person name="Kuo A."/>
            <person name="Nagy L.G."/>
            <person name="Floudas D."/>
            <person name="Copeland A."/>
            <person name="Barry K.W."/>
            <person name="Cichocki N."/>
            <person name="Veneault-Fourrey C."/>
            <person name="LaButti K."/>
            <person name="Lindquist E.A."/>
            <person name="Lipzen A."/>
            <person name="Lundell T."/>
            <person name="Morin E."/>
            <person name="Murat C."/>
            <person name="Riley R."/>
            <person name="Ohm R."/>
            <person name="Sun H."/>
            <person name="Tunlid A."/>
            <person name="Henrissat B."/>
            <person name="Grigoriev I.V."/>
            <person name="Hibbett D.S."/>
            <person name="Martin F."/>
        </authorList>
    </citation>
    <scope>NUCLEOTIDE SEQUENCE [LARGE SCALE GENOMIC DNA]</scope>
    <source>
        <strain evidence="12">F 1598</strain>
    </source>
</reference>
<evidence type="ECO:0000256" key="5">
    <source>
        <dbReference type="ARBA" id="ARBA00022989"/>
    </source>
</evidence>
<feature type="transmembrane region" description="Helical" evidence="9">
    <location>
        <begin position="21"/>
        <end position="39"/>
    </location>
</feature>
<dbReference type="Gene3D" id="1.20.1250.20">
    <property type="entry name" value="MFS general substrate transporter like domains"/>
    <property type="match status" value="1"/>
</dbReference>
<dbReference type="AlphaFoldDB" id="A0A0C3BEJ7"/>
<comment type="subcellular location">
    <subcellularLocation>
        <location evidence="1">Membrane</location>
        <topology evidence="1">Multi-pass membrane protein</topology>
    </subcellularLocation>
</comment>
<dbReference type="GO" id="GO:0016020">
    <property type="term" value="C:membrane"/>
    <property type="evidence" value="ECO:0007669"/>
    <property type="project" value="UniProtKB-SubCell"/>
</dbReference>
<dbReference type="PROSITE" id="PS00216">
    <property type="entry name" value="SUGAR_TRANSPORT_1"/>
    <property type="match status" value="1"/>
</dbReference>
<feature type="transmembrane region" description="Helical" evidence="9">
    <location>
        <begin position="133"/>
        <end position="150"/>
    </location>
</feature>
<keyword evidence="4 9" id="KW-0812">Transmembrane</keyword>
<keyword evidence="3 8" id="KW-0813">Transport</keyword>
<evidence type="ECO:0000256" key="8">
    <source>
        <dbReference type="RuleBase" id="RU003346"/>
    </source>
</evidence>
<evidence type="ECO:0000256" key="4">
    <source>
        <dbReference type="ARBA" id="ARBA00022692"/>
    </source>
</evidence>
<keyword evidence="12" id="KW-1185">Reference proteome</keyword>
<proteinExistence type="inferred from homology"/>
<feature type="transmembrane region" description="Helical" evidence="9">
    <location>
        <begin position="283"/>
        <end position="306"/>
    </location>
</feature>
<dbReference type="InterPro" id="IPR050360">
    <property type="entry name" value="MFS_Sugar_Transporters"/>
</dbReference>
<keyword evidence="6 9" id="KW-0472">Membrane</keyword>
<feature type="domain" description="Major facilitator superfamily (MFS) profile" evidence="10">
    <location>
        <begin position="26"/>
        <end position="477"/>
    </location>
</feature>
<sequence>MAGGLAGAVKSDEPFILRHHTYALLYCSFFVLGAILYGYDGTYFTGIVAMKAFLRRFGDTVTNGSPALKSGTLSLLSSIVQVGELLGSLTATVIGGVGGRRGGLMAACAFVSLGAIIQLAADGSIAQLTVGRLILGMGIGQISNCVPLYLSEASPTAIRGIVVGSWQLLLAIGQVIGACVDQGTHNILYPSTASYRIPIGLNFVIPLVVFACIWFIPESPRWLVSRGRDKQAQRNLELINRGNPNYDSDKALWEFKEDVRRSEETGGGSWTSLFTDKVEFRKLVSTFGVLAGQQIGGVQFIFSYATVIATDLQLANPFLITIIIDIIEVLGVVAGFFIIERMGRKTLILWCSGVEIISMLVIGGLASGPQIAPTVPPEKYGQAAIAFICVYVFAFNMSWGPLAWSVATEMCVGPNRSKIMGIGTAAFWIVAWAVTFTLPYLYDPVGGAGLGLKIGYIYSGGCLLSALFIWLYIGETRGRTLEEINEMFAKRIPARKWSAYHCNVAVYSHRDSTFPGGDDDLLVKNVNGTAEKRFEQV</sequence>
<name>A0A0C3BEJ7_PILCF</name>
<evidence type="ECO:0000256" key="9">
    <source>
        <dbReference type="SAM" id="Phobius"/>
    </source>
</evidence>
<evidence type="ECO:0000259" key="10">
    <source>
        <dbReference type="PROSITE" id="PS50850"/>
    </source>
</evidence>
<dbReference type="STRING" id="765440.A0A0C3BEJ7"/>
<feature type="transmembrane region" description="Helical" evidence="9">
    <location>
        <begin position="419"/>
        <end position="442"/>
    </location>
</feature>
<dbReference type="OrthoDB" id="6612291at2759"/>
<keyword evidence="5 9" id="KW-1133">Transmembrane helix</keyword>
<dbReference type="SUPFAM" id="SSF103473">
    <property type="entry name" value="MFS general substrate transporter"/>
    <property type="match status" value="1"/>
</dbReference>
<evidence type="ECO:0000256" key="6">
    <source>
        <dbReference type="ARBA" id="ARBA00023136"/>
    </source>
</evidence>
<feature type="transmembrane region" description="Helical" evidence="9">
    <location>
        <begin position="318"/>
        <end position="339"/>
    </location>
</feature>
<feature type="transmembrane region" description="Helical" evidence="9">
    <location>
        <begin position="454"/>
        <end position="473"/>
    </location>
</feature>
<dbReference type="InterPro" id="IPR003663">
    <property type="entry name" value="Sugar/inositol_transpt"/>
</dbReference>
<dbReference type="PANTHER" id="PTHR48022">
    <property type="entry name" value="PLASTIDIC GLUCOSE TRANSPORTER 4"/>
    <property type="match status" value="1"/>
</dbReference>
<feature type="transmembrane region" description="Helical" evidence="9">
    <location>
        <begin position="346"/>
        <end position="365"/>
    </location>
</feature>
<feature type="transmembrane region" description="Helical" evidence="9">
    <location>
        <begin position="104"/>
        <end position="121"/>
    </location>
</feature>
<evidence type="ECO:0000256" key="7">
    <source>
        <dbReference type="ARBA" id="ARBA00049119"/>
    </source>
</evidence>
<comment type="catalytic activity">
    <reaction evidence="7">
        <text>myo-inositol(out) + H(+)(out) = myo-inositol(in) + H(+)(in)</text>
        <dbReference type="Rhea" id="RHEA:60364"/>
        <dbReference type="ChEBI" id="CHEBI:15378"/>
        <dbReference type="ChEBI" id="CHEBI:17268"/>
    </reaction>
</comment>
<dbReference type="PROSITE" id="PS50850">
    <property type="entry name" value="MFS"/>
    <property type="match status" value="1"/>
</dbReference>
<dbReference type="PRINTS" id="PR00171">
    <property type="entry name" value="SUGRTRNSPORT"/>
</dbReference>
<dbReference type="PANTHER" id="PTHR48022:SF77">
    <property type="entry name" value="MAJOR FACILITATOR SUPERFAMILY (MFS) PROFILE DOMAIN-CONTAINING PROTEIN"/>
    <property type="match status" value="1"/>
</dbReference>
<dbReference type="HOGENOM" id="CLU_001265_30_1_1"/>
<comment type="similarity">
    <text evidence="2 8">Belongs to the major facilitator superfamily. Sugar transporter (TC 2.A.1.1) family.</text>
</comment>
<accession>A0A0C3BEJ7</accession>
<evidence type="ECO:0000256" key="1">
    <source>
        <dbReference type="ARBA" id="ARBA00004141"/>
    </source>
</evidence>
<evidence type="ECO:0000313" key="12">
    <source>
        <dbReference type="Proteomes" id="UP000054166"/>
    </source>
</evidence>
<feature type="transmembrane region" description="Helical" evidence="9">
    <location>
        <begin position="157"/>
        <end position="177"/>
    </location>
</feature>
<dbReference type="InterPro" id="IPR020846">
    <property type="entry name" value="MFS_dom"/>
</dbReference>
<dbReference type="InterPro" id="IPR005829">
    <property type="entry name" value="Sugar_transporter_CS"/>
</dbReference>
<evidence type="ECO:0000256" key="2">
    <source>
        <dbReference type="ARBA" id="ARBA00010992"/>
    </source>
</evidence>
<dbReference type="GO" id="GO:0005351">
    <property type="term" value="F:carbohydrate:proton symporter activity"/>
    <property type="evidence" value="ECO:0007669"/>
    <property type="project" value="TreeGrafter"/>
</dbReference>